<dbReference type="Gene3D" id="3.40.50.720">
    <property type="entry name" value="NAD(P)-binding Rossmann-like Domain"/>
    <property type="match status" value="1"/>
</dbReference>
<dbReference type="InterPro" id="IPR020904">
    <property type="entry name" value="Sc_DH/Rdtase_CS"/>
</dbReference>
<accession>A0A231H034</accession>
<dbReference type="PANTHER" id="PTHR43391:SF91">
    <property type="entry name" value="OS04G0390700 PROTEIN"/>
    <property type="match status" value="1"/>
</dbReference>
<dbReference type="InterPro" id="IPR036291">
    <property type="entry name" value="NAD(P)-bd_dom_sf"/>
</dbReference>
<sequence>MSVPTTVAGKAILVTGAGRGLGRALVDEALHRGADRVYAAARRPVGHPDPRVTAVRLDITDPDQVRAAAELVGSLDVLVNNAGVSTPDDLTDSAAIEDHLAVNLFGTYRVTHAFLPRLRESRGAVVNVLSLAALATVPVTPAYAISKAAAFSMTQSLRFLSAADGVGVHAVLPGPVDTDMIRDWDIPKAEPAAVARAILSGLADGREEIFPDPMSTSLATSWADGVVKSLERANAAAVQAVAVAS</sequence>
<dbReference type="GO" id="GO:0005829">
    <property type="term" value="C:cytosol"/>
    <property type="evidence" value="ECO:0007669"/>
    <property type="project" value="TreeGrafter"/>
</dbReference>
<dbReference type="Pfam" id="PF00106">
    <property type="entry name" value="adh_short"/>
    <property type="match status" value="1"/>
</dbReference>
<dbReference type="RefSeq" id="WP_094027178.1">
    <property type="nucleotide sequence ID" value="NZ_NGAF01000015.1"/>
</dbReference>
<organism evidence="4 5">
    <name type="scientific">Nocardia cerradoensis</name>
    <dbReference type="NCBI Taxonomy" id="85688"/>
    <lineage>
        <taxon>Bacteria</taxon>
        <taxon>Bacillati</taxon>
        <taxon>Actinomycetota</taxon>
        <taxon>Actinomycetes</taxon>
        <taxon>Mycobacteriales</taxon>
        <taxon>Nocardiaceae</taxon>
        <taxon>Nocardia</taxon>
    </lineage>
</organism>
<comment type="caution">
    <text evidence="4">The sequence shown here is derived from an EMBL/GenBank/DDBJ whole genome shotgun (WGS) entry which is preliminary data.</text>
</comment>
<dbReference type="Proteomes" id="UP000215506">
    <property type="component" value="Unassembled WGS sequence"/>
</dbReference>
<dbReference type="GO" id="GO:0016491">
    <property type="term" value="F:oxidoreductase activity"/>
    <property type="evidence" value="ECO:0007669"/>
    <property type="project" value="UniProtKB-KW"/>
</dbReference>
<dbReference type="InterPro" id="IPR002347">
    <property type="entry name" value="SDR_fam"/>
</dbReference>
<gene>
    <name evidence="4" type="primary">bacC_5</name>
    <name evidence="4" type="ORF">B7C42_05808</name>
</gene>
<dbReference type="PROSITE" id="PS00061">
    <property type="entry name" value="ADH_SHORT"/>
    <property type="match status" value="1"/>
</dbReference>
<dbReference type="PRINTS" id="PR00080">
    <property type="entry name" value="SDRFAMILY"/>
</dbReference>
<keyword evidence="2 4" id="KW-0560">Oxidoreductase</keyword>
<evidence type="ECO:0000256" key="1">
    <source>
        <dbReference type="ARBA" id="ARBA00006484"/>
    </source>
</evidence>
<dbReference type="EC" id="1.1.1.385" evidence="4"/>
<evidence type="ECO:0000256" key="3">
    <source>
        <dbReference type="RuleBase" id="RU000363"/>
    </source>
</evidence>
<comment type="similarity">
    <text evidence="1 3">Belongs to the short-chain dehydrogenases/reductases (SDR) family.</text>
</comment>
<evidence type="ECO:0000313" key="4">
    <source>
        <dbReference type="EMBL" id="OXR42209.1"/>
    </source>
</evidence>
<keyword evidence="5" id="KW-1185">Reference proteome</keyword>
<reference evidence="4 5" key="1">
    <citation type="submission" date="2017-07" db="EMBL/GenBank/DDBJ databases">
        <title>First draft Genome Sequence of Nocardia cerradoensis isolated from human infection.</title>
        <authorList>
            <person name="Carrasco G."/>
        </authorList>
    </citation>
    <scope>NUCLEOTIDE SEQUENCE [LARGE SCALE GENOMIC DNA]</scope>
    <source>
        <strain evidence="4 5">CNM20130759</strain>
    </source>
</reference>
<protein>
    <submittedName>
        <fullName evidence="4">Dihydroanticapsin 7-dehydrogenase</fullName>
        <ecNumber evidence="4">1.1.1.385</ecNumber>
    </submittedName>
</protein>
<dbReference type="PRINTS" id="PR00081">
    <property type="entry name" value="GDHRDH"/>
</dbReference>
<evidence type="ECO:0000256" key="2">
    <source>
        <dbReference type="ARBA" id="ARBA00023002"/>
    </source>
</evidence>
<evidence type="ECO:0000313" key="5">
    <source>
        <dbReference type="Proteomes" id="UP000215506"/>
    </source>
</evidence>
<proteinExistence type="inferred from homology"/>
<dbReference type="SUPFAM" id="SSF51735">
    <property type="entry name" value="NAD(P)-binding Rossmann-fold domains"/>
    <property type="match status" value="1"/>
</dbReference>
<dbReference type="AlphaFoldDB" id="A0A231H034"/>
<name>A0A231H034_9NOCA</name>
<dbReference type="PANTHER" id="PTHR43391">
    <property type="entry name" value="RETINOL DEHYDROGENASE-RELATED"/>
    <property type="match status" value="1"/>
</dbReference>
<dbReference type="EMBL" id="NGAF01000015">
    <property type="protein sequence ID" value="OXR42209.1"/>
    <property type="molecule type" value="Genomic_DNA"/>
</dbReference>